<dbReference type="KEGG" id="kst:KSMBR1_0952"/>
<accession>A0A2C9CD06</accession>
<evidence type="ECO:0000313" key="4">
    <source>
        <dbReference type="EMBL" id="SOH03463.1"/>
    </source>
</evidence>
<dbReference type="Gene3D" id="3.30.470.20">
    <property type="entry name" value="ATP-grasp fold, B domain"/>
    <property type="match status" value="1"/>
</dbReference>
<dbReference type="EMBL" id="LT934425">
    <property type="protein sequence ID" value="SOH03463.1"/>
    <property type="molecule type" value="Genomic_DNA"/>
</dbReference>
<keyword evidence="1 4" id="KW-0436">Ligase</keyword>
<keyword evidence="2" id="KW-0547">Nucleotide-binding</keyword>
<dbReference type="EC" id="6.2.1.14" evidence="4"/>
<dbReference type="OrthoDB" id="9807426at2"/>
<keyword evidence="3" id="KW-0067">ATP-binding</keyword>
<evidence type="ECO:0000256" key="2">
    <source>
        <dbReference type="ARBA" id="ARBA00022741"/>
    </source>
</evidence>
<dbReference type="InterPro" id="IPR051538">
    <property type="entry name" value="Acyl-CoA_Synth/Transferase"/>
</dbReference>
<dbReference type="GO" id="GO:0042410">
    <property type="term" value="F:6-carboxyhexanoate-CoA ligase activity"/>
    <property type="evidence" value="ECO:0007669"/>
    <property type="project" value="UniProtKB-EC"/>
</dbReference>
<dbReference type="Pfam" id="PF13549">
    <property type="entry name" value="ATP-grasp_5"/>
    <property type="match status" value="1"/>
</dbReference>
<evidence type="ECO:0000313" key="5">
    <source>
        <dbReference type="Proteomes" id="UP000221734"/>
    </source>
</evidence>
<dbReference type="Proteomes" id="UP000221734">
    <property type="component" value="Chromosome Kuenenia_stuttgartiensis_MBR1"/>
</dbReference>
<dbReference type="GO" id="GO:0005524">
    <property type="term" value="F:ATP binding"/>
    <property type="evidence" value="ECO:0007669"/>
    <property type="project" value="UniProtKB-KW"/>
</dbReference>
<dbReference type="AlphaFoldDB" id="A0A2C9CD06"/>
<dbReference type="PANTHER" id="PTHR43334:SF1">
    <property type="entry name" value="3-HYDROXYPROPIONATE--COA LIGASE [ADP-FORMING]"/>
    <property type="match status" value="1"/>
</dbReference>
<name>A0A2C9CD06_KUEST</name>
<dbReference type="PANTHER" id="PTHR43334">
    <property type="entry name" value="ACETATE--COA LIGASE [ADP-FORMING]"/>
    <property type="match status" value="1"/>
</dbReference>
<reference evidence="5" key="1">
    <citation type="submission" date="2017-10" db="EMBL/GenBank/DDBJ databases">
        <authorList>
            <person name="Frank J."/>
        </authorList>
    </citation>
    <scope>NUCLEOTIDE SEQUENCE [LARGE SCALE GENOMIC DNA]</scope>
</reference>
<organism evidence="4 5">
    <name type="scientific">Kuenenia stuttgartiensis</name>
    <dbReference type="NCBI Taxonomy" id="174633"/>
    <lineage>
        <taxon>Bacteria</taxon>
        <taxon>Pseudomonadati</taxon>
        <taxon>Planctomycetota</taxon>
        <taxon>Candidatus Brocadiia</taxon>
        <taxon>Candidatus Brocadiales</taxon>
        <taxon>Candidatus Brocadiaceae</taxon>
        <taxon>Candidatus Kuenenia</taxon>
    </lineage>
</organism>
<sequence length="125" mass="13836">MPEADLKGIMVQQMITGGRELVLGVSHEPQFGHLIMFGLGGIYVEALKDVTFRIAPVGINEAREMIQEIRAFPLLKGVRGEKSVDIDAIVENILRLSQLVKDFPEIIEMDINPLVVFPKATAPLQ</sequence>
<gene>
    <name evidence="4" type="primary">pauA_4</name>
    <name evidence="4" type="ORF">KSMBR1_0952</name>
</gene>
<keyword evidence="5" id="KW-1185">Reference proteome</keyword>
<protein>
    <submittedName>
        <fullName evidence="4">Fragment of pimeloyl-CoA synthetase (Part 4)</fullName>
        <ecNumber evidence="4">6.2.1.14</ecNumber>
    </submittedName>
</protein>
<evidence type="ECO:0000256" key="3">
    <source>
        <dbReference type="ARBA" id="ARBA00022840"/>
    </source>
</evidence>
<proteinExistence type="predicted"/>
<dbReference type="SUPFAM" id="SSF56059">
    <property type="entry name" value="Glutathione synthetase ATP-binding domain-like"/>
    <property type="match status" value="1"/>
</dbReference>
<evidence type="ECO:0000256" key="1">
    <source>
        <dbReference type="ARBA" id="ARBA00022598"/>
    </source>
</evidence>